<sequence length="243" mass="25798">MAPPLARRRRADRPGAAVRRGVSLLELIVVVAIIAVLVGLLLPAVQRVRAAANNTVCKNNLRQIGLGLHMYHDANGTLPYARMCPAPWQGGSDPRCATCNPATVYTSPNETWWCPYDNRPGTTVTAPLAGPPPVGTVSAFVENSVRVFRCPDGIDRTPGSPTRGAYFQVSYAINPDVGGKKLTEVGGSVLVTEHDDLPACRGAAAHFTAWPVAPTVAADRHAPERHLGRANSLRYDGSVPAGP</sequence>
<evidence type="ECO:0000313" key="4">
    <source>
        <dbReference type="EMBL" id="QJW98160.1"/>
    </source>
</evidence>
<dbReference type="PROSITE" id="PS00409">
    <property type="entry name" value="PROKAR_NTER_METHYL"/>
    <property type="match status" value="1"/>
</dbReference>
<gene>
    <name evidence="4" type="ORF">FTUN_5740</name>
</gene>
<dbReference type="InterPro" id="IPR012902">
    <property type="entry name" value="N_methyl_site"/>
</dbReference>
<evidence type="ECO:0000256" key="1">
    <source>
        <dbReference type="SAM" id="MobiDB-lite"/>
    </source>
</evidence>
<keyword evidence="5" id="KW-1185">Reference proteome</keyword>
<dbReference type="Proteomes" id="UP000503447">
    <property type="component" value="Chromosome"/>
</dbReference>
<dbReference type="KEGG" id="ftj:FTUN_5740"/>
<evidence type="ECO:0000259" key="3">
    <source>
        <dbReference type="Pfam" id="PF07596"/>
    </source>
</evidence>
<dbReference type="PANTHER" id="PTHR30093">
    <property type="entry name" value="GENERAL SECRETION PATHWAY PROTEIN G"/>
    <property type="match status" value="1"/>
</dbReference>
<evidence type="ECO:0000256" key="2">
    <source>
        <dbReference type="SAM" id="Phobius"/>
    </source>
</evidence>
<dbReference type="PANTHER" id="PTHR30093:SF2">
    <property type="entry name" value="TYPE II SECRETION SYSTEM PROTEIN H"/>
    <property type="match status" value="1"/>
</dbReference>
<feature type="domain" description="DUF1559" evidence="3">
    <location>
        <begin position="46"/>
        <end position="91"/>
    </location>
</feature>
<dbReference type="AlphaFoldDB" id="A0A6M5YXB3"/>
<dbReference type="InterPro" id="IPR011453">
    <property type="entry name" value="DUF1559"/>
</dbReference>
<dbReference type="RefSeq" id="WP_171473394.1">
    <property type="nucleotide sequence ID" value="NZ_CP053452.2"/>
</dbReference>
<reference evidence="5" key="1">
    <citation type="submission" date="2020-05" db="EMBL/GenBank/DDBJ databases">
        <title>Frigoriglobus tundricola gen. nov., sp. nov., a psychrotolerant cellulolytic planctomycete of the family Gemmataceae with two divergent copies of 16S rRNA gene.</title>
        <authorList>
            <person name="Kulichevskaya I.S."/>
            <person name="Ivanova A.A."/>
            <person name="Naumoff D.G."/>
            <person name="Beletsky A.V."/>
            <person name="Rijpstra W.I.C."/>
            <person name="Sinninghe Damste J.S."/>
            <person name="Mardanov A.V."/>
            <person name="Ravin N.V."/>
            <person name="Dedysh S.N."/>
        </authorList>
    </citation>
    <scope>NUCLEOTIDE SEQUENCE [LARGE SCALE GENOMIC DNA]</scope>
    <source>
        <strain evidence="5">PL17</strain>
    </source>
</reference>
<dbReference type="NCBIfam" id="TIGR02532">
    <property type="entry name" value="IV_pilin_GFxxxE"/>
    <property type="match status" value="1"/>
</dbReference>
<evidence type="ECO:0000313" key="5">
    <source>
        <dbReference type="Proteomes" id="UP000503447"/>
    </source>
</evidence>
<dbReference type="Pfam" id="PF07596">
    <property type="entry name" value="SBP_bac_10"/>
    <property type="match status" value="1"/>
</dbReference>
<dbReference type="EMBL" id="CP053452">
    <property type="protein sequence ID" value="QJW98160.1"/>
    <property type="molecule type" value="Genomic_DNA"/>
</dbReference>
<feature type="transmembrane region" description="Helical" evidence="2">
    <location>
        <begin position="21"/>
        <end position="45"/>
    </location>
</feature>
<keyword evidence="2" id="KW-0472">Membrane</keyword>
<dbReference type="InterPro" id="IPR045584">
    <property type="entry name" value="Pilin-like"/>
</dbReference>
<dbReference type="SUPFAM" id="SSF54523">
    <property type="entry name" value="Pili subunits"/>
    <property type="match status" value="1"/>
</dbReference>
<dbReference type="Gene3D" id="3.30.700.10">
    <property type="entry name" value="Glycoprotein, Type 4 Pilin"/>
    <property type="match status" value="1"/>
</dbReference>
<organism evidence="4 5">
    <name type="scientific">Frigoriglobus tundricola</name>
    <dbReference type="NCBI Taxonomy" id="2774151"/>
    <lineage>
        <taxon>Bacteria</taxon>
        <taxon>Pseudomonadati</taxon>
        <taxon>Planctomycetota</taxon>
        <taxon>Planctomycetia</taxon>
        <taxon>Gemmatales</taxon>
        <taxon>Gemmataceae</taxon>
        <taxon>Frigoriglobus</taxon>
    </lineage>
</organism>
<keyword evidence="2" id="KW-0812">Transmembrane</keyword>
<accession>A0A6M5YXB3</accession>
<name>A0A6M5YXB3_9BACT</name>
<protein>
    <recommendedName>
        <fullName evidence="3">DUF1559 domain-containing protein</fullName>
    </recommendedName>
</protein>
<proteinExistence type="predicted"/>
<feature type="region of interest" description="Disordered" evidence="1">
    <location>
        <begin position="221"/>
        <end position="243"/>
    </location>
</feature>
<keyword evidence="2" id="KW-1133">Transmembrane helix</keyword>